<dbReference type="EMBL" id="ADOU02000004">
    <property type="protein sequence ID" value="KGJ68713.1"/>
    <property type="molecule type" value="Genomic_DNA"/>
</dbReference>
<evidence type="ECO:0000313" key="3">
    <source>
        <dbReference type="EMBL" id="KGJ68713.1"/>
    </source>
</evidence>
<organism evidence="3 4">
    <name type="scientific">Bradyrhizobium diazoefficiens SEMIA 5080</name>
    <dbReference type="NCBI Taxonomy" id="754504"/>
    <lineage>
        <taxon>Bacteria</taxon>
        <taxon>Pseudomonadati</taxon>
        <taxon>Pseudomonadota</taxon>
        <taxon>Alphaproteobacteria</taxon>
        <taxon>Hyphomicrobiales</taxon>
        <taxon>Nitrobacteraceae</taxon>
        <taxon>Bradyrhizobium</taxon>
    </lineage>
</organism>
<accession>A0A837CJ52</accession>
<dbReference type="Proteomes" id="UP000024900">
    <property type="component" value="Unassembled WGS sequence"/>
</dbReference>
<keyword evidence="1" id="KW-0472">Membrane</keyword>
<reference evidence="3 4" key="1">
    <citation type="journal article" date="2014" name="BMC Genomics">
        <title>Comparative genomics of Bradyrhizobium japonicum CPAC 15 and Bradyrhizobium diazoefficiens CPAC 7: elite model strains for understanding symbiotic performance with soybean.</title>
        <authorList>
            <person name="Siqueira A.F."/>
            <person name="Ormeno-Orrillo E."/>
            <person name="Souza R.C."/>
            <person name="Rodrigues E.P."/>
            <person name="Almeida L.G."/>
            <person name="Barcellos F.G."/>
            <person name="Batista J.S."/>
            <person name="Nakatami A.S."/>
            <person name="Martinez-Romero E."/>
            <person name="Vasconcelos A.T."/>
            <person name="Hungria M."/>
        </authorList>
    </citation>
    <scope>NUCLEOTIDE SEQUENCE [LARGE SCALE GENOMIC DNA]</scope>
    <source>
        <strain evidence="3 4">SEMIA 5080</strain>
    </source>
</reference>
<gene>
    <name evidence="3" type="ORF">BJA5080_00387</name>
</gene>
<dbReference type="PIRSF" id="PIRSF033367">
    <property type="entry name" value="UCP033367_VanZ"/>
    <property type="match status" value="1"/>
</dbReference>
<dbReference type="InterPro" id="IPR017015">
    <property type="entry name" value="UCP033367_VanZ"/>
</dbReference>
<evidence type="ECO:0000259" key="2">
    <source>
        <dbReference type="Pfam" id="PF04892"/>
    </source>
</evidence>
<protein>
    <recommendedName>
        <fullName evidence="2">VanZ-like domain-containing protein</fullName>
    </recommendedName>
</protein>
<dbReference type="NCBIfam" id="NF037970">
    <property type="entry name" value="vanZ_1"/>
    <property type="match status" value="1"/>
</dbReference>
<comment type="caution">
    <text evidence="3">The sequence shown here is derived from an EMBL/GenBank/DDBJ whole genome shotgun (WGS) entry which is preliminary data.</text>
</comment>
<name>A0A837CJ52_9BRAD</name>
<keyword evidence="1" id="KW-1133">Transmembrane helix</keyword>
<dbReference type="Pfam" id="PF04892">
    <property type="entry name" value="VanZ"/>
    <property type="match status" value="1"/>
</dbReference>
<feature type="transmembrane region" description="Helical" evidence="1">
    <location>
        <begin position="89"/>
        <end position="109"/>
    </location>
</feature>
<evidence type="ECO:0000313" key="4">
    <source>
        <dbReference type="Proteomes" id="UP000024900"/>
    </source>
</evidence>
<evidence type="ECO:0000256" key="1">
    <source>
        <dbReference type="SAM" id="Phobius"/>
    </source>
</evidence>
<dbReference type="RefSeq" id="WP_028172202.1">
    <property type="nucleotide sequence ID" value="NZ_ADOU02000004.1"/>
</dbReference>
<sequence length="125" mass="13213">MSILVRAFAWLLAAAVAFATLGPPGLRPHSDLGQDGEHALAFILVGLAFGLAYRKRRLAAAAVSVILIGLLELMQFWTPGRHARLEDFLVDAATACAGFALAAAADWVMTRLRPSVSVTSEGPAE</sequence>
<dbReference type="InterPro" id="IPR006976">
    <property type="entry name" value="VanZ-like"/>
</dbReference>
<feature type="transmembrane region" description="Helical" evidence="1">
    <location>
        <begin position="35"/>
        <end position="53"/>
    </location>
</feature>
<feature type="domain" description="VanZ-like" evidence="2">
    <location>
        <begin position="38"/>
        <end position="103"/>
    </location>
</feature>
<keyword evidence="1" id="KW-0812">Transmembrane</keyword>
<dbReference type="AlphaFoldDB" id="A0A837CJ52"/>
<proteinExistence type="predicted"/>
<feature type="transmembrane region" description="Helical" evidence="1">
    <location>
        <begin position="58"/>
        <end position="77"/>
    </location>
</feature>